<gene>
    <name evidence="1" type="ORF">BECKFM1743B_GA0114221_110042</name>
</gene>
<organism evidence="1">
    <name type="scientific">Candidatus Kentrum sp. FM</name>
    <dbReference type="NCBI Taxonomy" id="2126340"/>
    <lineage>
        <taxon>Bacteria</taxon>
        <taxon>Pseudomonadati</taxon>
        <taxon>Pseudomonadota</taxon>
        <taxon>Gammaproteobacteria</taxon>
        <taxon>Candidatus Kentrum</taxon>
    </lineage>
</organism>
<name>A0A450X5I2_9GAMM</name>
<sequence>MVLNSCQLQLQRGSAVQLHSKSGMQLKLDDFLS</sequence>
<protein>
    <submittedName>
        <fullName evidence="1">Uncharacterized protein</fullName>
    </submittedName>
</protein>
<proteinExistence type="predicted"/>
<evidence type="ECO:0000313" key="1">
    <source>
        <dbReference type="EMBL" id="VFK24594.1"/>
    </source>
</evidence>
<accession>A0A450X5I2</accession>
<reference evidence="1" key="1">
    <citation type="submission" date="2019-02" db="EMBL/GenBank/DDBJ databases">
        <authorList>
            <person name="Gruber-Vodicka R. H."/>
            <person name="Seah K. B. B."/>
        </authorList>
    </citation>
    <scope>NUCLEOTIDE SEQUENCE</scope>
    <source>
        <strain evidence="1">BECK_BZ164</strain>
    </source>
</reference>
<dbReference type="AlphaFoldDB" id="A0A450X5I2"/>
<dbReference type="EMBL" id="CAADFL010001004">
    <property type="protein sequence ID" value="VFK24594.1"/>
    <property type="molecule type" value="Genomic_DNA"/>
</dbReference>